<dbReference type="Proteomes" id="UP001596113">
    <property type="component" value="Unassembled WGS sequence"/>
</dbReference>
<accession>A0ABW0HXV7</accession>
<dbReference type="InterPro" id="IPR011989">
    <property type="entry name" value="ARM-like"/>
</dbReference>
<dbReference type="Gene3D" id="1.25.10.10">
    <property type="entry name" value="Leucine-rich Repeat Variant"/>
    <property type="match status" value="1"/>
</dbReference>
<name>A0ABW0HXV7_9BACL</name>
<organism evidence="1 2">
    <name type="scientific">Cohnella soli</name>
    <dbReference type="NCBI Taxonomy" id="425005"/>
    <lineage>
        <taxon>Bacteria</taxon>
        <taxon>Bacillati</taxon>
        <taxon>Bacillota</taxon>
        <taxon>Bacilli</taxon>
        <taxon>Bacillales</taxon>
        <taxon>Paenibacillaceae</taxon>
        <taxon>Cohnella</taxon>
    </lineage>
</organism>
<reference evidence="2" key="1">
    <citation type="journal article" date="2019" name="Int. J. Syst. Evol. Microbiol.">
        <title>The Global Catalogue of Microorganisms (GCM) 10K type strain sequencing project: providing services to taxonomists for standard genome sequencing and annotation.</title>
        <authorList>
            <consortium name="The Broad Institute Genomics Platform"/>
            <consortium name="The Broad Institute Genome Sequencing Center for Infectious Disease"/>
            <person name="Wu L."/>
            <person name="Ma J."/>
        </authorList>
    </citation>
    <scope>NUCLEOTIDE SEQUENCE [LARGE SCALE GENOMIC DNA]</scope>
    <source>
        <strain evidence="2">CGMCC 1.18575</strain>
    </source>
</reference>
<evidence type="ECO:0000313" key="1">
    <source>
        <dbReference type="EMBL" id="MFC5404697.1"/>
    </source>
</evidence>
<comment type="caution">
    <text evidence="1">The sequence shown here is derived from an EMBL/GenBank/DDBJ whole genome shotgun (WGS) entry which is preliminary data.</text>
</comment>
<dbReference type="EMBL" id="JBHSMI010000028">
    <property type="protein sequence ID" value="MFC5404697.1"/>
    <property type="molecule type" value="Genomic_DNA"/>
</dbReference>
<sequence>MSNVEIGNELPSNYEKLKAAANRTSNWKERLAAVEELGQWKHVKVIDVLKHRLNNDLVYTVQEAAFFKLQQLGEDVQLPPRRQGEPIHGVTKILVRIKKSLPAGHTFEEFKEKLKKMRLDLYDTYEGVKGADFDQWLESKWAELSIRQV</sequence>
<evidence type="ECO:0000313" key="2">
    <source>
        <dbReference type="Proteomes" id="UP001596113"/>
    </source>
</evidence>
<protein>
    <submittedName>
        <fullName evidence="1">HEAT repeat domain-containing protein</fullName>
    </submittedName>
</protein>
<proteinExistence type="predicted"/>
<gene>
    <name evidence="1" type="ORF">ACFPOF_18320</name>
</gene>
<dbReference type="RefSeq" id="WP_378135226.1">
    <property type="nucleotide sequence ID" value="NZ_JBHSMI010000028.1"/>
</dbReference>
<keyword evidence="2" id="KW-1185">Reference proteome</keyword>